<feature type="transmembrane region" description="Helical" evidence="7">
    <location>
        <begin position="159"/>
        <end position="176"/>
    </location>
</feature>
<feature type="transmembrane region" description="Helical" evidence="7">
    <location>
        <begin position="197"/>
        <end position="219"/>
    </location>
</feature>
<feature type="transmembrane region" description="Helical" evidence="7">
    <location>
        <begin position="307"/>
        <end position="328"/>
    </location>
</feature>
<keyword evidence="6 7" id="KW-0472">Membrane</keyword>
<keyword evidence="4 7" id="KW-0812">Transmembrane</keyword>
<keyword evidence="3" id="KW-1003">Cell membrane</keyword>
<dbReference type="PRINTS" id="PR00173">
    <property type="entry name" value="EDTRNSPORT"/>
</dbReference>
<sequence length="427" mass="45398">MSLTKRVLLAMVCGIAVGIGLNNYLGITPDNPVPATPAGQWILQYVVDGFLDAIGQIFLASLKLLVVPLVFISMVGGSASLGNHSSMGRMAGKTIFLYIITTSIAVSIALAISLAVGPGEGLNMKLPENVALPTAPSIKDTLVGIFPSNPIQAMAEGNMLQIIVFSLLFGVAVSRTETSRKYILELFDHLNNVVIKMILMLMELAPYGVFCLLAKLFVTTGYEAVLDLAKYFFTLLGILIFYGVCVYSLMLKAFTGLSPLKFGRKMWPVLLFGFSTSSSGATMPFTMRTIQHDLGVDNKVASFTVPLGTAINMDGTAIMQGVATVFIAQAYGIDIGLSGYLMVIITASLAAIGTAAVPSAGMIMLAMVLQQAGLPLEGIALVLSVDRLLDMVRTSVNIAGDGVVSCIVANSEKLLDRERFNDMNKTV</sequence>
<feature type="transmembrane region" description="Helical" evidence="7">
    <location>
        <begin position="95"/>
        <end position="116"/>
    </location>
</feature>
<proteinExistence type="predicted"/>
<feature type="transmembrane region" description="Helical" evidence="7">
    <location>
        <begin position="53"/>
        <end position="75"/>
    </location>
</feature>
<dbReference type="GO" id="GO:0005886">
    <property type="term" value="C:plasma membrane"/>
    <property type="evidence" value="ECO:0007669"/>
    <property type="project" value="UniProtKB-SubCell"/>
</dbReference>
<feature type="transmembrane region" description="Helical" evidence="7">
    <location>
        <begin position="7"/>
        <end position="27"/>
    </location>
</feature>
<organism evidence="8 9">
    <name type="scientific">Cellvibrio polysaccharolyticus</name>
    <dbReference type="NCBI Taxonomy" id="2082724"/>
    <lineage>
        <taxon>Bacteria</taxon>
        <taxon>Pseudomonadati</taxon>
        <taxon>Pseudomonadota</taxon>
        <taxon>Gammaproteobacteria</taxon>
        <taxon>Cellvibrionales</taxon>
        <taxon>Cellvibrionaceae</taxon>
        <taxon>Cellvibrio</taxon>
    </lineage>
</organism>
<evidence type="ECO:0000256" key="3">
    <source>
        <dbReference type="ARBA" id="ARBA00022475"/>
    </source>
</evidence>
<dbReference type="InterPro" id="IPR036458">
    <property type="entry name" value="Na:dicarbo_symporter_sf"/>
</dbReference>
<reference evidence="8" key="1">
    <citation type="submission" date="2018-07" db="EMBL/GenBank/DDBJ databases">
        <title>Genome assembly of strain Ka43.</title>
        <authorList>
            <person name="Kukolya J."/>
            <person name="Nagy I."/>
            <person name="Horvath B."/>
            <person name="Toth A."/>
        </authorList>
    </citation>
    <scope>NUCLEOTIDE SEQUENCE</scope>
    <source>
        <strain evidence="8">KB43</strain>
    </source>
</reference>
<evidence type="ECO:0000313" key="9">
    <source>
        <dbReference type="Proteomes" id="UP000652567"/>
    </source>
</evidence>
<dbReference type="Gene3D" id="1.10.3860.10">
    <property type="entry name" value="Sodium:dicarboxylate symporter"/>
    <property type="match status" value="1"/>
</dbReference>
<feature type="transmembrane region" description="Helical" evidence="7">
    <location>
        <begin position="340"/>
        <end position="357"/>
    </location>
</feature>
<evidence type="ECO:0000313" key="8">
    <source>
        <dbReference type="EMBL" id="MBE8718983.1"/>
    </source>
</evidence>
<dbReference type="GO" id="GO:0015293">
    <property type="term" value="F:symporter activity"/>
    <property type="evidence" value="ECO:0007669"/>
    <property type="project" value="UniProtKB-KW"/>
</dbReference>
<protein>
    <submittedName>
        <fullName evidence="8">Dicarboxylate/amino acid:cation symporter</fullName>
    </submittedName>
</protein>
<name>A0A928V6U6_9GAMM</name>
<dbReference type="EMBL" id="PRDL01000001">
    <property type="protein sequence ID" value="MBE8718983.1"/>
    <property type="molecule type" value="Genomic_DNA"/>
</dbReference>
<comment type="caution">
    <text evidence="8">The sequence shown here is derived from an EMBL/GenBank/DDBJ whole genome shotgun (WGS) entry which is preliminary data.</text>
</comment>
<accession>A0A928V6U6</accession>
<evidence type="ECO:0000256" key="4">
    <source>
        <dbReference type="ARBA" id="ARBA00022692"/>
    </source>
</evidence>
<keyword evidence="5 7" id="KW-1133">Transmembrane helix</keyword>
<dbReference type="Proteomes" id="UP000652567">
    <property type="component" value="Unassembled WGS sequence"/>
</dbReference>
<feature type="transmembrane region" description="Helical" evidence="7">
    <location>
        <begin position="363"/>
        <end position="385"/>
    </location>
</feature>
<dbReference type="InterPro" id="IPR001991">
    <property type="entry name" value="Na-dicarboxylate_symporter"/>
</dbReference>
<feature type="transmembrane region" description="Helical" evidence="7">
    <location>
        <begin position="231"/>
        <end position="254"/>
    </location>
</feature>
<evidence type="ECO:0000256" key="2">
    <source>
        <dbReference type="ARBA" id="ARBA00022448"/>
    </source>
</evidence>
<keyword evidence="9" id="KW-1185">Reference proteome</keyword>
<feature type="transmembrane region" description="Helical" evidence="7">
    <location>
        <begin position="266"/>
        <end position="287"/>
    </location>
</feature>
<gene>
    <name evidence="8" type="ORF">C4F51_17545</name>
</gene>
<dbReference type="PANTHER" id="PTHR42865:SF7">
    <property type="entry name" value="PROTON_GLUTAMATE-ASPARTATE SYMPORTER"/>
    <property type="match status" value="1"/>
</dbReference>
<evidence type="ECO:0000256" key="7">
    <source>
        <dbReference type="SAM" id="Phobius"/>
    </source>
</evidence>
<dbReference type="GO" id="GO:0006835">
    <property type="term" value="P:dicarboxylic acid transport"/>
    <property type="evidence" value="ECO:0007669"/>
    <property type="project" value="TreeGrafter"/>
</dbReference>
<evidence type="ECO:0000256" key="6">
    <source>
        <dbReference type="ARBA" id="ARBA00023136"/>
    </source>
</evidence>
<dbReference type="Pfam" id="PF00375">
    <property type="entry name" value="SDF"/>
    <property type="match status" value="1"/>
</dbReference>
<dbReference type="PANTHER" id="PTHR42865">
    <property type="entry name" value="PROTON/GLUTAMATE-ASPARTATE SYMPORTER"/>
    <property type="match status" value="1"/>
</dbReference>
<comment type="subcellular location">
    <subcellularLocation>
        <location evidence="1">Cell membrane</location>
        <topology evidence="1">Multi-pass membrane protein</topology>
    </subcellularLocation>
</comment>
<dbReference type="AlphaFoldDB" id="A0A928V6U6"/>
<evidence type="ECO:0000256" key="1">
    <source>
        <dbReference type="ARBA" id="ARBA00004651"/>
    </source>
</evidence>
<evidence type="ECO:0000256" key="5">
    <source>
        <dbReference type="ARBA" id="ARBA00022989"/>
    </source>
</evidence>
<dbReference type="SUPFAM" id="SSF118215">
    <property type="entry name" value="Proton glutamate symport protein"/>
    <property type="match status" value="1"/>
</dbReference>
<keyword evidence="2" id="KW-0813">Transport</keyword>
<dbReference type="RefSeq" id="WP_193911991.1">
    <property type="nucleotide sequence ID" value="NZ_PRDL01000001.1"/>
</dbReference>